<keyword evidence="2" id="KW-1185">Reference proteome</keyword>
<gene>
    <name evidence="1" type="ORF">SAMN02745138_00339</name>
</gene>
<reference evidence="1 2" key="1">
    <citation type="submission" date="2016-11" db="EMBL/GenBank/DDBJ databases">
        <authorList>
            <person name="Jaros S."/>
            <person name="Januszkiewicz K."/>
            <person name="Wedrychowicz H."/>
        </authorList>
    </citation>
    <scope>NUCLEOTIDE SEQUENCE [LARGE SCALE GENOMIC DNA]</scope>
    <source>
        <strain evidence="1 2">DSM 14214</strain>
    </source>
</reference>
<proteinExistence type="predicted"/>
<dbReference type="EMBL" id="FRAH01000004">
    <property type="protein sequence ID" value="SHJ68770.1"/>
    <property type="molecule type" value="Genomic_DNA"/>
</dbReference>
<protein>
    <submittedName>
        <fullName evidence="1">Uncharacterized protein</fullName>
    </submittedName>
</protein>
<accession>A0A1M6LC11</accession>
<dbReference type="Proteomes" id="UP000183975">
    <property type="component" value="Unassembled WGS sequence"/>
</dbReference>
<evidence type="ECO:0000313" key="2">
    <source>
        <dbReference type="Proteomes" id="UP000183975"/>
    </source>
</evidence>
<sequence>MTRNSNIKVIDLTEDFPSISQRELDILERFIKQILWLKEDVINEFDNQKSRCDISCLELGFDISFNEDEVKLVKELLMTDERIREVSFDFELEKIKLYLARPEHAYDSVNVVERKLYGEIALNKYFNDIDDAVSCYSSESKAKNGVVIEKVIELDKKDYGFFIRNIQQETSFINDNSDVQFVDSQRNIHCLFIKQEASEQGLLICKDSETNDFYSGFVPNLDDFQEISMEEYNDMDEQSGPEMV</sequence>
<name>A0A1M6LC11_9FIRM</name>
<organism evidence="1 2">
    <name type="scientific">Anaerotignum lactatifermentans DSM 14214</name>
    <dbReference type="NCBI Taxonomy" id="1121323"/>
    <lineage>
        <taxon>Bacteria</taxon>
        <taxon>Bacillati</taxon>
        <taxon>Bacillota</taxon>
        <taxon>Clostridia</taxon>
        <taxon>Lachnospirales</taxon>
        <taxon>Anaerotignaceae</taxon>
        <taxon>Anaerotignum</taxon>
    </lineage>
</organism>
<evidence type="ECO:0000313" key="1">
    <source>
        <dbReference type="EMBL" id="SHJ68770.1"/>
    </source>
</evidence>
<dbReference type="AlphaFoldDB" id="A0A1M6LC11"/>
<dbReference type="RefSeq" id="WP_072848442.1">
    <property type="nucleotide sequence ID" value="NZ_FRAH01000004.1"/>
</dbReference>